<protein>
    <submittedName>
        <fullName evidence="1">Uncharacterized protein</fullName>
    </submittedName>
</protein>
<dbReference type="Proteomes" id="UP000034410">
    <property type="component" value="Chromosome"/>
</dbReference>
<accession>A0A0F7JXV2</accession>
<sequence>MIIDDDFLPAESWIIAWLGKRRDSVLGLTGSVSESIAGSRHWTSMANHGIKRSELFISRNGVREIPETQEKTRSILLHLQALIL</sequence>
<organism evidence="1 2">
    <name type="scientific">Sedimenticola thiotaurini</name>
    <dbReference type="NCBI Taxonomy" id="1543721"/>
    <lineage>
        <taxon>Bacteria</taxon>
        <taxon>Pseudomonadati</taxon>
        <taxon>Pseudomonadota</taxon>
        <taxon>Gammaproteobacteria</taxon>
        <taxon>Chromatiales</taxon>
        <taxon>Sedimenticolaceae</taxon>
        <taxon>Sedimenticola</taxon>
    </lineage>
</organism>
<proteinExistence type="predicted"/>
<evidence type="ECO:0000313" key="2">
    <source>
        <dbReference type="Proteomes" id="UP000034410"/>
    </source>
</evidence>
<evidence type="ECO:0000313" key="1">
    <source>
        <dbReference type="EMBL" id="AKH19605.1"/>
    </source>
</evidence>
<reference evidence="1 2" key="1">
    <citation type="journal article" date="2015" name="Genome Announc.">
        <title>Complete Genome Sequence of Sedimenticola thiotaurini Strain SIP-G1, a Polyphosphate- and Polyhydroxyalkanoate-Accumulating Sulfur-Oxidizing Gammaproteobacterium Isolated from Salt Marsh Sediments.</title>
        <authorList>
            <person name="Flood B.E."/>
            <person name="Jones D.S."/>
            <person name="Bailey J.V."/>
        </authorList>
    </citation>
    <scope>NUCLEOTIDE SEQUENCE [LARGE SCALE GENOMIC DNA]</scope>
    <source>
        <strain evidence="1 2">SIP-G1</strain>
    </source>
</reference>
<dbReference type="AlphaFoldDB" id="A0A0F7JXV2"/>
<keyword evidence="2" id="KW-1185">Reference proteome</keyword>
<dbReference type="KEGG" id="seds:AAY24_03675"/>
<name>A0A0F7JXV2_9GAMM</name>
<gene>
    <name evidence="1" type="ORF">AAY24_03675</name>
</gene>
<dbReference type="EMBL" id="CP011412">
    <property type="protein sequence ID" value="AKH19605.1"/>
    <property type="molecule type" value="Genomic_DNA"/>
</dbReference>